<keyword evidence="2" id="KW-0677">Repeat</keyword>
<dbReference type="InterPro" id="IPR001611">
    <property type="entry name" value="Leu-rich_rpt"/>
</dbReference>
<keyword evidence="4" id="KW-1185">Reference proteome</keyword>
<dbReference type="PANTHER" id="PTHR46652:SF3">
    <property type="entry name" value="LEUCINE-RICH REPEAT-CONTAINING PROTEIN 9"/>
    <property type="match status" value="1"/>
</dbReference>
<proteinExistence type="predicted"/>
<dbReference type="AlphaFoldDB" id="A0A510JIE3"/>
<dbReference type="InterPro" id="IPR032675">
    <property type="entry name" value="LRR_dom_sf"/>
</dbReference>
<sequence>MMKVRKLLIKKIIIILFILIFFINCTKKINNKNLEKRNGAVDIKEKYLNYGIDLENVKDNLVVLKKINNNYFINFKDPILVTCKYNNNNIEKIFFENVNLNEIYNIDCISNYDKNKEYLKWFINLKSMENYESKDLKNLPPKLKKQIETISIDEFYRGDTFDINEIIEFKNLKNIIVADKKLKNFHKIENFLEIEEIDLDSVEIVDSDLSIFDNKLNNFTKLMKFKIFDVKEFKNINILNNSPNLKILNIAGVENIKNIDILKNFKNLEEVDISNNKISDISPLKNSKNIRILSISNNLVKDIEVIKNFKNLKEIYIPHNKIKDLTPLKSLEFLEYILLDDKISITEIKKILPKRLYKNAKIYTDDAAYLGLIEVSYEKGEN</sequence>
<dbReference type="PROSITE" id="PS51450">
    <property type="entry name" value="LRR"/>
    <property type="match status" value="2"/>
</dbReference>
<dbReference type="RefSeq" id="WP_081690354.1">
    <property type="nucleotide sequence ID" value="NZ_AP019823.1"/>
</dbReference>
<dbReference type="Proteomes" id="UP000321892">
    <property type="component" value="Chromosome"/>
</dbReference>
<gene>
    <name evidence="3" type="ORF">JCM16775_1781</name>
</gene>
<dbReference type="PANTHER" id="PTHR46652">
    <property type="entry name" value="LEUCINE-RICH REPEAT AND IQ DOMAIN-CONTAINING PROTEIN 1-RELATED"/>
    <property type="match status" value="1"/>
</dbReference>
<name>A0A510JIE3_9FUSO</name>
<dbReference type="KEGG" id="lhf:JCM16775_1781"/>
<dbReference type="OrthoDB" id="1411427at2"/>
<organism evidence="3 4">
    <name type="scientific">Leptotrichia hofstadii</name>
    <dbReference type="NCBI Taxonomy" id="157688"/>
    <lineage>
        <taxon>Bacteria</taxon>
        <taxon>Fusobacteriati</taxon>
        <taxon>Fusobacteriota</taxon>
        <taxon>Fusobacteriia</taxon>
        <taxon>Fusobacteriales</taxon>
        <taxon>Leptotrichiaceae</taxon>
        <taxon>Leptotrichia</taxon>
    </lineage>
</organism>
<evidence type="ECO:0000313" key="4">
    <source>
        <dbReference type="Proteomes" id="UP000321892"/>
    </source>
</evidence>
<reference evidence="3 4" key="1">
    <citation type="submission" date="2019-07" db="EMBL/GenBank/DDBJ databases">
        <title>Complete Genome Sequence of Leptotrichia hofstadii Strain JCM16775.</title>
        <authorList>
            <person name="Watanabe S."/>
            <person name="Cui L."/>
        </authorList>
    </citation>
    <scope>NUCLEOTIDE SEQUENCE [LARGE SCALE GENOMIC DNA]</scope>
    <source>
        <strain evidence="3 4">JCM16775</strain>
    </source>
</reference>
<evidence type="ECO:0000256" key="1">
    <source>
        <dbReference type="ARBA" id="ARBA00022614"/>
    </source>
</evidence>
<keyword evidence="1" id="KW-0433">Leucine-rich repeat</keyword>
<evidence type="ECO:0000313" key="3">
    <source>
        <dbReference type="EMBL" id="BBM39070.1"/>
    </source>
</evidence>
<protein>
    <recommendedName>
        <fullName evidence="5">Leucine-rich repeat domain-containing protein</fullName>
    </recommendedName>
</protein>
<accession>A0A510JIE3</accession>
<evidence type="ECO:0000256" key="2">
    <source>
        <dbReference type="ARBA" id="ARBA00022737"/>
    </source>
</evidence>
<dbReference type="Gene3D" id="3.80.10.10">
    <property type="entry name" value="Ribonuclease Inhibitor"/>
    <property type="match status" value="1"/>
</dbReference>
<dbReference type="InterPro" id="IPR050836">
    <property type="entry name" value="SDS22/Internalin_LRR"/>
</dbReference>
<dbReference type="EMBL" id="AP019823">
    <property type="protein sequence ID" value="BBM39070.1"/>
    <property type="molecule type" value="Genomic_DNA"/>
</dbReference>
<dbReference type="Pfam" id="PF12799">
    <property type="entry name" value="LRR_4"/>
    <property type="match status" value="1"/>
</dbReference>
<evidence type="ECO:0008006" key="5">
    <source>
        <dbReference type="Google" id="ProtNLM"/>
    </source>
</evidence>
<dbReference type="SMART" id="SM00365">
    <property type="entry name" value="LRR_SD22"/>
    <property type="match status" value="3"/>
</dbReference>
<dbReference type="SUPFAM" id="SSF52058">
    <property type="entry name" value="L domain-like"/>
    <property type="match status" value="1"/>
</dbReference>
<dbReference type="InterPro" id="IPR025875">
    <property type="entry name" value="Leu-rich_rpt_4"/>
</dbReference>